<evidence type="ECO:0000256" key="1">
    <source>
        <dbReference type="SAM" id="SignalP"/>
    </source>
</evidence>
<dbReference type="Proteomes" id="UP000043764">
    <property type="component" value="Unassembled WGS sequence"/>
</dbReference>
<dbReference type="EMBL" id="CVRL01000001">
    <property type="protein sequence ID" value="CRL09178.1"/>
    <property type="molecule type" value="Genomic_DNA"/>
</dbReference>
<evidence type="ECO:0000313" key="3">
    <source>
        <dbReference type="EMBL" id="CRL09178.1"/>
    </source>
</evidence>
<feature type="signal peptide" evidence="1">
    <location>
        <begin position="1"/>
        <end position="22"/>
    </location>
</feature>
<dbReference type="InterPro" id="IPR025582">
    <property type="entry name" value="YARHG_dom"/>
</dbReference>
<proteinExistence type="predicted"/>
<name>A0A0H5CX40_9RHOB</name>
<dbReference type="Pfam" id="PF13308">
    <property type="entry name" value="YARHG"/>
    <property type="match status" value="1"/>
</dbReference>
<protein>
    <recommendedName>
        <fullName evidence="2">YARHG domain-containing protein</fullName>
    </recommendedName>
</protein>
<dbReference type="Pfam" id="PF14627">
    <property type="entry name" value="DUF4453"/>
    <property type="match status" value="1"/>
</dbReference>
<dbReference type="SMART" id="SM01324">
    <property type="entry name" value="YARHG"/>
    <property type="match status" value="1"/>
</dbReference>
<sequence length="190" mass="20902">MTKSLLMSFFLTAMTLPIGAFAGETCEDLWFTRNLIMDRAGYCFGSALGQSLFDNGDCLGKSVVLDAASTRLVQELRAREAQFACKVDTSRRSLSLEDGHLRQLLIDLPIADDLESACLGWLGNPVPLYSARSANSARIGYIQADDIIRYAHDPVGNWSYVTVHSPDWQLKTGGWYDHDADPEACAQFAG</sequence>
<dbReference type="AlphaFoldDB" id="A0A0H5CX40"/>
<feature type="chain" id="PRO_5005217958" description="YARHG domain-containing protein" evidence="1">
    <location>
        <begin position="23"/>
        <end position="190"/>
    </location>
</feature>
<evidence type="ECO:0000259" key="2">
    <source>
        <dbReference type="SMART" id="SM01324"/>
    </source>
</evidence>
<dbReference type="RefSeq" id="WP_050672219.1">
    <property type="nucleotide sequence ID" value="NZ_CVRL01000001.1"/>
</dbReference>
<evidence type="ECO:0000313" key="4">
    <source>
        <dbReference type="Proteomes" id="UP000043764"/>
    </source>
</evidence>
<organism evidence="3 4">
    <name type="scientific">Phaeobacter italicus</name>
    <dbReference type="NCBI Taxonomy" id="481446"/>
    <lineage>
        <taxon>Bacteria</taxon>
        <taxon>Pseudomonadati</taxon>
        <taxon>Pseudomonadota</taxon>
        <taxon>Alphaproteobacteria</taxon>
        <taxon>Rhodobacterales</taxon>
        <taxon>Roseobacteraceae</taxon>
        <taxon>Phaeobacter</taxon>
    </lineage>
</organism>
<gene>
    <name evidence="3" type="ORF">NIT7321_00007</name>
</gene>
<feature type="domain" description="YARHG" evidence="2">
    <location>
        <begin position="3"/>
        <end position="81"/>
    </location>
</feature>
<keyword evidence="4" id="KW-1185">Reference proteome</keyword>
<reference evidence="4" key="1">
    <citation type="submission" date="2015-05" db="EMBL/GenBank/DDBJ databases">
        <authorList>
            <person name="Rodrigo-Torres Lidia"/>
            <person name="Arahal R.David."/>
        </authorList>
    </citation>
    <scope>NUCLEOTIDE SEQUENCE [LARGE SCALE GENOMIC DNA]</scope>
    <source>
        <strain evidence="4">CECT 7321</strain>
    </source>
</reference>
<keyword evidence="1" id="KW-0732">Signal</keyword>
<accession>A0A0H5CX40</accession>
<dbReference type="InterPro" id="IPR027920">
    <property type="entry name" value="DUF4453"/>
</dbReference>